<protein>
    <submittedName>
        <fullName evidence="2">Uncharacterized protein</fullName>
    </submittedName>
</protein>
<sequence length="133" mass="14989">MATVDRIWYQELARASAPVKFRFVLQPLMAALVAIRDGRKDARAGRSPYIWALLGEPRERRARLNRGLNATARIIVLGLVMDVIYQLIFLKTFYPGEALIISLVLAFLPYVLIRGPAARIARRWGGASPRQIS</sequence>
<dbReference type="AlphaFoldDB" id="A0A7V8NTR5"/>
<gene>
    <name evidence="2" type="ORF">HRJ53_20380</name>
</gene>
<keyword evidence="3" id="KW-1185">Reference proteome</keyword>
<dbReference type="Proteomes" id="UP000567293">
    <property type="component" value="Unassembled WGS sequence"/>
</dbReference>
<name>A0A7V8NTR5_9BACT</name>
<keyword evidence="1" id="KW-0472">Membrane</keyword>
<keyword evidence="1" id="KW-1133">Transmembrane helix</keyword>
<dbReference type="EMBL" id="JACDQQ010001961">
    <property type="protein sequence ID" value="MBA0087348.1"/>
    <property type="molecule type" value="Genomic_DNA"/>
</dbReference>
<organism evidence="2 3">
    <name type="scientific">Candidatus Acidiferrum panamense</name>
    <dbReference type="NCBI Taxonomy" id="2741543"/>
    <lineage>
        <taxon>Bacteria</taxon>
        <taxon>Pseudomonadati</taxon>
        <taxon>Acidobacteriota</taxon>
        <taxon>Terriglobia</taxon>
        <taxon>Candidatus Acidiferrales</taxon>
        <taxon>Candidatus Acidiferrum</taxon>
    </lineage>
</organism>
<proteinExistence type="predicted"/>
<feature type="transmembrane region" description="Helical" evidence="1">
    <location>
        <begin position="94"/>
        <end position="113"/>
    </location>
</feature>
<accession>A0A7V8NTR5</accession>
<reference evidence="2" key="1">
    <citation type="submission" date="2020-06" db="EMBL/GenBank/DDBJ databases">
        <title>Legume-microbial interactions unlock mineral nutrients during tropical forest succession.</title>
        <authorList>
            <person name="Epihov D.Z."/>
        </authorList>
    </citation>
    <scope>NUCLEOTIDE SEQUENCE [LARGE SCALE GENOMIC DNA]</scope>
    <source>
        <strain evidence="2">Pan2503</strain>
    </source>
</reference>
<evidence type="ECO:0000313" key="2">
    <source>
        <dbReference type="EMBL" id="MBA0087348.1"/>
    </source>
</evidence>
<keyword evidence="1" id="KW-0812">Transmembrane</keyword>
<comment type="caution">
    <text evidence="2">The sequence shown here is derived from an EMBL/GenBank/DDBJ whole genome shotgun (WGS) entry which is preliminary data.</text>
</comment>
<evidence type="ECO:0000256" key="1">
    <source>
        <dbReference type="SAM" id="Phobius"/>
    </source>
</evidence>
<evidence type="ECO:0000313" key="3">
    <source>
        <dbReference type="Proteomes" id="UP000567293"/>
    </source>
</evidence>
<feature type="transmembrane region" description="Helical" evidence="1">
    <location>
        <begin position="70"/>
        <end position="88"/>
    </location>
</feature>